<dbReference type="EMBL" id="GL377310">
    <property type="protein sequence ID" value="EFI93752.1"/>
    <property type="molecule type" value="Genomic_DNA"/>
</dbReference>
<proteinExistence type="predicted"/>
<dbReference type="GeneID" id="9590454"/>
<dbReference type="HOGENOM" id="CLU_2265283_0_0_1"/>
<dbReference type="InParanoid" id="D8QDW5"/>
<protein>
    <submittedName>
        <fullName evidence="2">Expressed protein</fullName>
    </submittedName>
</protein>
<evidence type="ECO:0000256" key="1">
    <source>
        <dbReference type="SAM" id="Phobius"/>
    </source>
</evidence>
<dbReference type="KEGG" id="scm:SCHCO_01159347"/>
<keyword evidence="1" id="KW-1133">Transmembrane helix</keyword>
<evidence type="ECO:0000313" key="2">
    <source>
        <dbReference type="EMBL" id="EFI93752.1"/>
    </source>
</evidence>
<gene>
    <name evidence="2" type="ORF">SCHCODRAFT_85870</name>
</gene>
<keyword evidence="3" id="KW-1185">Reference proteome</keyword>
<accession>D8QDW5</accession>
<keyword evidence="1" id="KW-0472">Membrane</keyword>
<name>D8QDW5_SCHCM</name>
<feature type="transmembrane region" description="Helical" evidence="1">
    <location>
        <begin position="65"/>
        <end position="90"/>
    </location>
</feature>
<reference evidence="2 3" key="1">
    <citation type="journal article" date="2010" name="Nat. Biotechnol.">
        <title>Genome sequence of the model mushroom Schizophyllum commune.</title>
        <authorList>
            <person name="Ohm R.A."/>
            <person name="de Jong J.F."/>
            <person name="Lugones L.G."/>
            <person name="Aerts A."/>
            <person name="Kothe E."/>
            <person name="Stajich J.E."/>
            <person name="de Vries R.P."/>
            <person name="Record E."/>
            <person name="Levasseur A."/>
            <person name="Baker S.E."/>
            <person name="Bartholomew K.A."/>
            <person name="Coutinho P.M."/>
            <person name="Erdmann S."/>
            <person name="Fowler T.J."/>
            <person name="Gathman A.C."/>
            <person name="Lombard V."/>
            <person name="Henrissat B."/>
            <person name="Knabe N."/>
            <person name="Kuees U."/>
            <person name="Lilly W.W."/>
            <person name="Lindquist E."/>
            <person name="Lucas S."/>
            <person name="Magnuson J.K."/>
            <person name="Piumi F."/>
            <person name="Raudaskoski M."/>
            <person name="Salamov A."/>
            <person name="Schmutz J."/>
            <person name="Schwarze F.W.M.R."/>
            <person name="vanKuyk P.A."/>
            <person name="Horton J.S."/>
            <person name="Grigoriev I.V."/>
            <person name="Woesten H.A.B."/>
        </authorList>
    </citation>
    <scope>NUCLEOTIDE SEQUENCE [LARGE SCALE GENOMIC DNA]</scope>
    <source>
        <strain evidence="3">H4-8 / FGSC 9210</strain>
    </source>
</reference>
<keyword evidence="1" id="KW-0812">Transmembrane</keyword>
<evidence type="ECO:0000313" key="3">
    <source>
        <dbReference type="Proteomes" id="UP000007431"/>
    </source>
</evidence>
<organism evidence="3">
    <name type="scientific">Schizophyllum commune (strain H4-8 / FGSC 9210)</name>
    <name type="common">Split gill fungus</name>
    <dbReference type="NCBI Taxonomy" id="578458"/>
    <lineage>
        <taxon>Eukaryota</taxon>
        <taxon>Fungi</taxon>
        <taxon>Dikarya</taxon>
        <taxon>Basidiomycota</taxon>
        <taxon>Agaricomycotina</taxon>
        <taxon>Agaricomycetes</taxon>
        <taxon>Agaricomycetidae</taxon>
        <taxon>Agaricales</taxon>
        <taxon>Schizophyllaceae</taxon>
        <taxon>Schizophyllum</taxon>
    </lineage>
</organism>
<dbReference type="RefSeq" id="XP_003028655.1">
    <property type="nucleotide sequence ID" value="XM_003028609.1"/>
</dbReference>
<dbReference type="Proteomes" id="UP000007431">
    <property type="component" value="Unassembled WGS sequence"/>
</dbReference>
<sequence length="103" mass="11752">MKRKKRTSNSFLGTSPALRRLPLERLLRGPAAPLTIAYAMFFLRSELHILGQHLLSPRNPSLRHFALAYSTVYSFLTVLYFLSTDFLIFLSPTLLTKSIRPVS</sequence>
<dbReference type="AlphaFoldDB" id="D8QDW5"/>
<dbReference type="VEuPathDB" id="FungiDB:SCHCODRAFT_01159347"/>